<comment type="caution">
    <text evidence="1">The sequence shown here is derived from an EMBL/GenBank/DDBJ whole genome shotgun (WGS) entry which is preliminary data.</text>
</comment>
<dbReference type="EMBL" id="LAZR01000813">
    <property type="protein sequence ID" value="KKN57233.1"/>
    <property type="molecule type" value="Genomic_DNA"/>
</dbReference>
<reference evidence="1" key="1">
    <citation type="journal article" date="2015" name="Nature">
        <title>Complex archaea that bridge the gap between prokaryotes and eukaryotes.</title>
        <authorList>
            <person name="Spang A."/>
            <person name="Saw J.H."/>
            <person name="Jorgensen S.L."/>
            <person name="Zaremba-Niedzwiedzka K."/>
            <person name="Martijn J."/>
            <person name="Lind A.E."/>
            <person name="van Eijk R."/>
            <person name="Schleper C."/>
            <person name="Guy L."/>
            <person name="Ettema T.J."/>
        </authorList>
    </citation>
    <scope>NUCLEOTIDE SEQUENCE</scope>
</reference>
<evidence type="ECO:0000313" key="1">
    <source>
        <dbReference type="EMBL" id="KKM67170.1"/>
    </source>
</evidence>
<proteinExistence type="predicted"/>
<dbReference type="EMBL" id="LAZR01010395">
    <property type="protein sequence ID" value="KKM67170.1"/>
    <property type="molecule type" value="Genomic_DNA"/>
</dbReference>
<evidence type="ECO:0000313" key="2">
    <source>
        <dbReference type="EMBL" id="KKN57233.1"/>
    </source>
</evidence>
<accession>A0A0F9LS12</accession>
<organism evidence="1">
    <name type="scientific">marine sediment metagenome</name>
    <dbReference type="NCBI Taxonomy" id="412755"/>
    <lineage>
        <taxon>unclassified sequences</taxon>
        <taxon>metagenomes</taxon>
        <taxon>ecological metagenomes</taxon>
    </lineage>
</organism>
<dbReference type="AlphaFoldDB" id="A0A0F9LS12"/>
<protein>
    <submittedName>
        <fullName evidence="1">Uncharacterized protein</fullName>
    </submittedName>
</protein>
<sequence>MQEFRVNKYLSLRLEKEETIIYVEQARFKQCAFLLLNINIEETSTFDEIESIDEAAEMLDASMENPMEAYKFKIPPEVEFWGHSSVRHEAVWLNAET</sequence>
<name>A0A0F9LS12_9ZZZZ</name>
<gene>
    <name evidence="2" type="ORF">LCGC14_0564460</name>
    <name evidence="1" type="ORF">LCGC14_1473810</name>
</gene>